<keyword evidence="3 6" id="KW-0133">Cell shape</keyword>
<feature type="domain" description="L,D-TPase catalytic" evidence="9">
    <location>
        <begin position="153"/>
        <end position="264"/>
    </location>
</feature>
<dbReference type="UniPathway" id="UPA00219"/>
<evidence type="ECO:0000256" key="6">
    <source>
        <dbReference type="PROSITE-ProRule" id="PRU01373"/>
    </source>
</evidence>
<dbReference type="SUPFAM" id="SSF141523">
    <property type="entry name" value="L,D-transpeptidase catalytic domain-like"/>
    <property type="match status" value="1"/>
</dbReference>
<evidence type="ECO:0000256" key="4">
    <source>
        <dbReference type="ARBA" id="ARBA00022984"/>
    </source>
</evidence>
<dbReference type="SUPFAM" id="SSF47090">
    <property type="entry name" value="PGBD-like"/>
    <property type="match status" value="1"/>
</dbReference>
<dbReference type="EMBL" id="VFOW01000001">
    <property type="protein sequence ID" value="TQL77144.1"/>
    <property type="molecule type" value="Genomic_DNA"/>
</dbReference>
<dbReference type="CDD" id="cd16913">
    <property type="entry name" value="YkuD_like"/>
    <property type="match status" value="1"/>
</dbReference>
<evidence type="ECO:0000259" key="9">
    <source>
        <dbReference type="PROSITE" id="PS52029"/>
    </source>
</evidence>
<feature type="active site" description="Proton donor/acceptor" evidence="6">
    <location>
        <position position="225"/>
    </location>
</feature>
<evidence type="ECO:0000256" key="2">
    <source>
        <dbReference type="ARBA" id="ARBA00022679"/>
    </source>
</evidence>
<dbReference type="InterPro" id="IPR005490">
    <property type="entry name" value="LD_TPept_cat_dom"/>
</dbReference>
<dbReference type="GO" id="GO:0005576">
    <property type="term" value="C:extracellular region"/>
    <property type="evidence" value="ECO:0007669"/>
    <property type="project" value="TreeGrafter"/>
</dbReference>
<feature type="region of interest" description="Disordered" evidence="7">
    <location>
        <begin position="40"/>
        <end position="79"/>
    </location>
</feature>
<name>A0A543AX48_9ACTN</name>
<evidence type="ECO:0000256" key="1">
    <source>
        <dbReference type="ARBA" id="ARBA00004752"/>
    </source>
</evidence>
<keyword evidence="4 6" id="KW-0573">Peptidoglycan synthesis</keyword>
<feature type="active site" description="Nucleophile" evidence="6">
    <location>
        <position position="240"/>
    </location>
</feature>
<dbReference type="GO" id="GO:0008360">
    <property type="term" value="P:regulation of cell shape"/>
    <property type="evidence" value="ECO:0007669"/>
    <property type="project" value="UniProtKB-UniRule"/>
</dbReference>
<dbReference type="InterPro" id="IPR036365">
    <property type="entry name" value="PGBD-like_sf"/>
</dbReference>
<reference evidence="10 11" key="1">
    <citation type="submission" date="2019-06" db="EMBL/GenBank/DDBJ databases">
        <title>Sequencing the genomes of 1000 actinobacteria strains.</title>
        <authorList>
            <person name="Klenk H.-P."/>
        </authorList>
    </citation>
    <scope>NUCLEOTIDE SEQUENCE [LARGE SCALE GENOMIC DNA]</scope>
    <source>
        <strain evidence="10 11">DSM 45928</strain>
    </source>
</reference>
<dbReference type="Pfam" id="PF03734">
    <property type="entry name" value="YkuD"/>
    <property type="match status" value="1"/>
</dbReference>
<evidence type="ECO:0000256" key="5">
    <source>
        <dbReference type="ARBA" id="ARBA00023316"/>
    </source>
</evidence>
<dbReference type="Proteomes" id="UP000317043">
    <property type="component" value="Unassembled WGS sequence"/>
</dbReference>
<dbReference type="GO" id="GO:0071555">
    <property type="term" value="P:cell wall organization"/>
    <property type="evidence" value="ECO:0007669"/>
    <property type="project" value="UniProtKB-UniRule"/>
</dbReference>
<feature type="signal peptide" evidence="8">
    <location>
        <begin position="1"/>
        <end position="27"/>
    </location>
</feature>
<feature type="compositionally biased region" description="Acidic residues" evidence="7">
    <location>
        <begin position="45"/>
        <end position="64"/>
    </location>
</feature>
<dbReference type="PANTHER" id="PTHR30582">
    <property type="entry name" value="L,D-TRANSPEPTIDASE"/>
    <property type="match status" value="1"/>
</dbReference>
<evidence type="ECO:0000256" key="3">
    <source>
        <dbReference type="ARBA" id="ARBA00022960"/>
    </source>
</evidence>
<feature type="chain" id="PRO_5021762437" evidence="8">
    <location>
        <begin position="28"/>
        <end position="270"/>
    </location>
</feature>
<keyword evidence="11" id="KW-1185">Reference proteome</keyword>
<dbReference type="GO" id="GO:0018104">
    <property type="term" value="P:peptidoglycan-protein cross-linking"/>
    <property type="evidence" value="ECO:0007669"/>
    <property type="project" value="TreeGrafter"/>
</dbReference>
<dbReference type="InParanoid" id="A0A543AX48"/>
<dbReference type="PROSITE" id="PS52029">
    <property type="entry name" value="LD_TPASE"/>
    <property type="match status" value="1"/>
</dbReference>
<organism evidence="10 11">
    <name type="scientific">Stackebrandtia endophytica</name>
    <dbReference type="NCBI Taxonomy" id="1496996"/>
    <lineage>
        <taxon>Bacteria</taxon>
        <taxon>Bacillati</taxon>
        <taxon>Actinomycetota</taxon>
        <taxon>Actinomycetes</taxon>
        <taxon>Glycomycetales</taxon>
        <taxon>Glycomycetaceae</taxon>
        <taxon>Stackebrandtia</taxon>
    </lineage>
</organism>
<sequence length="270" mass="29303">MVLRRPILLSAVLAVAMVVGVGAWAWAAGGDDTGAIAEPVSQEEPATEEPVADPATEEGTDEDGQTAVPTAEHDCGETGKYQQDVEELLAELGTYGDVFVDGEQSKEDCKAIRKFQKRMGIQPAEGHAGELTRNVATRLVESDFASCDPTGSIVVCIDLTNQTLWVTKVGEIVYGPTIVRTGMAGGYQTQTGKLYVTNKADMEWSKPYKVWLPYWQHFYMGQGLHETTSYIHDSFGSHGCVNLLPEDAVTLYEMIGVGDQLHIFGNRPGT</sequence>
<dbReference type="GO" id="GO:0016740">
    <property type="term" value="F:transferase activity"/>
    <property type="evidence" value="ECO:0007669"/>
    <property type="project" value="UniProtKB-KW"/>
</dbReference>
<dbReference type="InterPro" id="IPR050979">
    <property type="entry name" value="LD-transpeptidase"/>
</dbReference>
<evidence type="ECO:0000256" key="8">
    <source>
        <dbReference type="SAM" id="SignalP"/>
    </source>
</evidence>
<keyword evidence="5 6" id="KW-0961">Cell wall biogenesis/degradation</keyword>
<dbReference type="AlphaFoldDB" id="A0A543AX48"/>
<keyword evidence="8" id="KW-0732">Signal</keyword>
<dbReference type="Gene3D" id="2.40.440.10">
    <property type="entry name" value="L,D-transpeptidase catalytic domain-like"/>
    <property type="match status" value="1"/>
</dbReference>
<accession>A0A543AX48</accession>
<protein>
    <submittedName>
        <fullName evidence="10">L,D-transpeptidase-like protein</fullName>
    </submittedName>
</protein>
<proteinExistence type="predicted"/>
<dbReference type="RefSeq" id="WP_246100077.1">
    <property type="nucleotide sequence ID" value="NZ_JBHTGS010000001.1"/>
</dbReference>
<evidence type="ECO:0000313" key="10">
    <source>
        <dbReference type="EMBL" id="TQL77144.1"/>
    </source>
</evidence>
<dbReference type="PANTHER" id="PTHR30582:SF33">
    <property type="entry name" value="EXPORTED PROTEIN"/>
    <property type="match status" value="1"/>
</dbReference>
<gene>
    <name evidence="10" type="ORF">FB566_2694</name>
</gene>
<keyword evidence="2" id="KW-0808">Transferase</keyword>
<dbReference type="GO" id="GO:0071972">
    <property type="term" value="F:peptidoglycan L,D-transpeptidase activity"/>
    <property type="evidence" value="ECO:0007669"/>
    <property type="project" value="TreeGrafter"/>
</dbReference>
<evidence type="ECO:0000313" key="11">
    <source>
        <dbReference type="Proteomes" id="UP000317043"/>
    </source>
</evidence>
<dbReference type="InterPro" id="IPR038063">
    <property type="entry name" value="Transpep_catalytic_dom"/>
</dbReference>
<evidence type="ECO:0000256" key="7">
    <source>
        <dbReference type="SAM" id="MobiDB-lite"/>
    </source>
</evidence>
<comment type="caution">
    <text evidence="10">The sequence shown here is derived from an EMBL/GenBank/DDBJ whole genome shotgun (WGS) entry which is preliminary data.</text>
</comment>
<comment type="pathway">
    <text evidence="1 6">Cell wall biogenesis; peptidoglycan biosynthesis.</text>
</comment>